<accession>A0AAW1RM94</accession>
<dbReference type="PANTHER" id="PTHR37381">
    <property type="entry name" value="PENTATRICOPEPTIDE REPEAT (PPR) SUPERFAMILY PROTEIN"/>
    <property type="match status" value="1"/>
</dbReference>
<evidence type="ECO:0000256" key="2">
    <source>
        <dbReference type="SAM" id="MobiDB-lite"/>
    </source>
</evidence>
<evidence type="ECO:0000256" key="1">
    <source>
        <dbReference type="SAM" id="Coils"/>
    </source>
</evidence>
<proteinExistence type="predicted"/>
<organism evidence="3 4">
    <name type="scientific">Elliptochloris bilobata</name>
    <dbReference type="NCBI Taxonomy" id="381761"/>
    <lineage>
        <taxon>Eukaryota</taxon>
        <taxon>Viridiplantae</taxon>
        <taxon>Chlorophyta</taxon>
        <taxon>core chlorophytes</taxon>
        <taxon>Trebouxiophyceae</taxon>
        <taxon>Trebouxiophyceae incertae sedis</taxon>
        <taxon>Elliptochloris clade</taxon>
        <taxon>Elliptochloris</taxon>
    </lineage>
</organism>
<gene>
    <name evidence="3" type="ORF">WJX81_002704</name>
</gene>
<evidence type="ECO:0000313" key="3">
    <source>
        <dbReference type="EMBL" id="KAK9834837.1"/>
    </source>
</evidence>
<dbReference type="AlphaFoldDB" id="A0AAW1RM94"/>
<keyword evidence="4" id="KW-1185">Reference proteome</keyword>
<sequence length="567" mass="58434">MQQPGTIFLKAARSCLLGCGTILLARSGGRAALEAHARRTGPPRTVQAAKRAVGEEGSGGAATQRSLEQPADQAQSRRRALDSSTLGTALLRRMAGAANAEAALDAWLAERPASSGPGEPECAELLEAALERGNAALALSVHEAMCAARPAAGLAAGGGAWPPATLDSVTALVAGLARALRLRDALAAIDGVRRRGVPPGDEVPFGTVVSSPLAPGAPLAVVQPHQGQQVVACAASRYEYEVFSGSVTDAASQALVAGQSVLLAAARAMGAWRTPAVTAVHELVVRSPSGQSRTFRFGTASADLPAQVGERVSVVCAPSRQPARRRGAGLLSAAPPFTRPGQPLAATNHALGREFALLLPPPPASAGLPGWLLPAAVLLAGSDAATALIDPALPLLLAGGAAAALASGVLGRTVVLPRLKQLPPAAVRLETTRQKLLAQHTLLAQRASELVDDASGDVRALARLWQLRNKMGAVGGNGTYEARLERVRSAIDGLEQRLRKKLELLDGYARLANMVEIEVEMDTEVPAAEVAGIEEQIAALEEVADLAAEAAIQAQAQDEVERLLRAT</sequence>
<name>A0AAW1RM94_9CHLO</name>
<keyword evidence="1" id="KW-0175">Coiled coil</keyword>
<feature type="region of interest" description="Disordered" evidence="2">
    <location>
        <begin position="35"/>
        <end position="82"/>
    </location>
</feature>
<feature type="coiled-coil region" evidence="1">
    <location>
        <begin position="477"/>
        <end position="504"/>
    </location>
</feature>
<dbReference type="PANTHER" id="PTHR37381:SF1">
    <property type="entry name" value="PENTATRICOPEPTIDE REPEAT (PPR) SUPERFAMILY PROTEIN"/>
    <property type="match status" value="1"/>
</dbReference>
<reference evidence="3 4" key="1">
    <citation type="journal article" date="2024" name="Nat. Commun.">
        <title>Phylogenomics reveals the evolutionary origins of lichenization in chlorophyte algae.</title>
        <authorList>
            <person name="Puginier C."/>
            <person name="Libourel C."/>
            <person name="Otte J."/>
            <person name="Skaloud P."/>
            <person name="Haon M."/>
            <person name="Grisel S."/>
            <person name="Petersen M."/>
            <person name="Berrin J.G."/>
            <person name="Delaux P.M."/>
            <person name="Dal Grande F."/>
            <person name="Keller J."/>
        </authorList>
    </citation>
    <scope>NUCLEOTIDE SEQUENCE [LARGE SCALE GENOMIC DNA]</scope>
    <source>
        <strain evidence="3 4">SAG 245.80</strain>
    </source>
</reference>
<evidence type="ECO:0000313" key="4">
    <source>
        <dbReference type="Proteomes" id="UP001445335"/>
    </source>
</evidence>
<dbReference type="EMBL" id="JALJOU010000031">
    <property type="protein sequence ID" value="KAK9834837.1"/>
    <property type="molecule type" value="Genomic_DNA"/>
</dbReference>
<protein>
    <submittedName>
        <fullName evidence="3">Uncharacterized protein</fullName>
    </submittedName>
</protein>
<comment type="caution">
    <text evidence="3">The sequence shown here is derived from an EMBL/GenBank/DDBJ whole genome shotgun (WGS) entry which is preliminary data.</text>
</comment>
<dbReference type="Proteomes" id="UP001445335">
    <property type="component" value="Unassembled WGS sequence"/>
</dbReference>